<sequence length="64" mass="7182">MEGSNGNDRDRIAKTVIIVVRTQRTGTFEQKTPFESRCPVLWSAYLISAGDRFEADVPPPGRPF</sequence>
<accession>A0A182F586</accession>
<evidence type="ECO:0000313" key="1">
    <source>
        <dbReference type="EnsemblMetazoa" id="AALB001628-PA"/>
    </source>
</evidence>
<organism evidence="1 2">
    <name type="scientific">Anopheles albimanus</name>
    <name type="common">New world malaria mosquito</name>
    <dbReference type="NCBI Taxonomy" id="7167"/>
    <lineage>
        <taxon>Eukaryota</taxon>
        <taxon>Metazoa</taxon>
        <taxon>Ecdysozoa</taxon>
        <taxon>Arthropoda</taxon>
        <taxon>Hexapoda</taxon>
        <taxon>Insecta</taxon>
        <taxon>Pterygota</taxon>
        <taxon>Neoptera</taxon>
        <taxon>Endopterygota</taxon>
        <taxon>Diptera</taxon>
        <taxon>Nematocera</taxon>
        <taxon>Culicoidea</taxon>
        <taxon>Culicidae</taxon>
        <taxon>Anophelinae</taxon>
        <taxon>Anopheles</taxon>
    </lineage>
</organism>
<keyword evidence="2" id="KW-1185">Reference proteome</keyword>
<dbReference type="AlphaFoldDB" id="A0A182F586"/>
<protein>
    <submittedName>
        <fullName evidence="1">Uncharacterized protein</fullName>
    </submittedName>
</protein>
<dbReference type="VEuPathDB" id="VectorBase:AALB001628"/>
<dbReference type="Proteomes" id="UP000069272">
    <property type="component" value="Chromosome 2L"/>
</dbReference>
<reference evidence="1" key="2">
    <citation type="submission" date="2022-08" db="UniProtKB">
        <authorList>
            <consortium name="EnsemblMetazoa"/>
        </authorList>
    </citation>
    <scope>IDENTIFICATION</scope>
    <source>
        <strain evidence="1">STECLA/ALBI9_A</strain>
    </source>
</reference>
<dbReference type="EnsemblMetazoa" id="AALB001628-RA">
    <property type="protein sequence ID" value="AALB001628-PA"/>
    <property type="gene ID" value="AALB001628"/>
</dbReference>
<reference evidence="1 2" key="1">
    <citation type="journal article" date="2017" name="G3 (Bethesda)">
        <title>The Physical Genome Mapping of Anopheles albimanus Corrected Scaffold Misassemblies and Identified Interarm Rearrangements in Genus Anopheles.</title>
        <authorList>
            <person name="Artemov G.N."/>
            <person name="Peery A.N."/>
            <person name="Jiang X."/>
            <person name="Tu Z."/>
            <person name="Stegniy V.N."/>
            <person name="Sharakhova M.V."/>
            <person name="Sharakhov I.V."/>
        </authorList>
    </citation>
    <scope>NUCLEOTIDE SEQUENCE [LARGE SCALE GENOMIC DNA]</scope>
    <source>
        <strain evidence="1 2">ALBI9_A</strain>
    </source>
</reference>
<evidence type="ECO:0000313" key="2">
    <source>
        <dbReference type="Proteomes" id="UP000069272"/>
    </source>
</evidence>
<name>A0A182F586_ANOAL</name>
<proteinExistence type="predicted"/>